<evidence type="ECO:0000256" key="7">
    <source>
        <dbReference type="ARBA" id="ARBA00022840"/>
    </source>
</evidence>
<keyword evidence="3" id="KW-0597">Phosphoprotein</keyword>
<dbReference type="EMBL" id="CABVIK010000001">
    <property type="protein sequence ID" value="VVO47788.1"/>
    <property type="molecule type" value="Genomic_DNA"/>
</dbReference>
<keyword evidence="9" id="KW-0812">Transmembrane</keyword>
<evidence type="ECO:0000256" key="9">
    <source>
        <dbReference type="SAM" id="Phobius"/>
    </source>
</evidence>
<dbReference type="InterPro" id="IPR003594">
    <property type="entry name" value="HATPase_dom"/>
</dbReference>
<organism evidence="11 12">
    <name type="scientific">Pseudomonas fluorescens</name>
    <dbReference type="NCBI Taxonomy" id="294"/>
    <lineage>
        <taxon>Bacteria</taxon>
        <taxon>Pseudomonadati</taxon>
        <taxon>Pseudomonadota</taxon>
        <taxon>Gammaproteobacteria</taxon>
        <taxon>Pseudomonadales</taxon>
        <taxon>Pseudomonadaceae</taxon>
        <taxon>Pseudomonas</taxon>
    </lineage>
</organism>
<dbReference type="AlphaFoldDB" id="A0A5E7G7U2"/>
<dbReference type="PANTHER" id="PTHR43065:SF10">
    <property type="entry name" value="PEROXIDE STRESS-ACTIVATED HISTIDINE KINASE MAK3"/>
    <property type="match status" value="1"/>
</dbReference>
<evidence type="ECO:0000313" key="11">
    <source>
        <dbReference type="EMBL" id="VVO47788.1"/>
    </source>
</evidence>
<dbReference type="Pfam" id="PF00512">
    <property type="entry name" value="HisKA"/>
    <property type="match status" value="1"/>
</dbReference>
<evidence type="ECO:0000256" key="6">
    <source>
        <dbReference type="ARBA" id="ARBA00022777"/>
    </source>
</evidence>
<evidence type="ECO:0000256" key="4">
    <source>
        <dbReference type="ARBA" id="ARBA00022679"/>
    </source>
</evidence>
<protein>
    <recommendedName>
        <fullName evidence="2">histidine kinase</fullName>
        <ecNumber evidence="2">2.7.13.3</ecNumber>
    </recommendedName>
</protein>
<dbReference type="PROSITE" id="PS50109">
    <property type="entry name" value="HIS_KIN"/>
    <property type="match status" value="1"/>
</dbReference>
<dbReference type="Gene3D" id="3.30.565.10">
    <property type="entry name" value="Histidine kinase-like ATPase, C-terminal domain"/>
    <property type="match status" value="1"/>
</dbReference>
<dbReference type="Gene3D" id="1.10.287.130">
    <property type="match status" value="1"/>
</dbReference>
<dbReference type="GO" id="GO:0005524">
    <property type="term" value="F:ATP binding"/>
    <property type="evidence" value="ECO:0007669"/>
    <property type="project" value="UniProtKB-KW"/>
</dbReference>
<dbReference type="InterPro" id="IPR003661">
    <property type="entry name" value="HisK_dim/P_dom"/>
</dbReference>
<dbReference type="InterPro" id="IPR036097">
    <property type="entry name" value="HisK_dim/P_sf"/>
</dbReference>
<feature type="transmembrane region" description="Helical" evidence="9">
    <location>
        <begin position="32"/>
        <end position="57"/>
    </location>
</feature>
<sequence>MQILQRQKVPALPHRAAGEGTGLRGQFNLLRWFSLGSFFIIAAVALGLGYISTRFVVEESIERDSMLTAQFIQAIGDAEIRHASITPNRTMGEMLDPRGDNSYSDVDPGSRAAARTEFLDHVAHLPDTLLAVVYALDRTVVWSTNPELVGVRIENDKELDESFEMKETVSTSYHQIDEERPEQMLLREPKYLFIENYIPMFNADKSKVIAMVEIYKEPADLVARIQRGFKSIWLATLLGGAVIYLGLFWIVWRASELLESQQKQLIANETFVALGEMSSAVAHSLRNPLANIRSSAELAQEIASQNTQKNIGDIINQVDRMSRWVRELLMSLRPMNDDYEAVDLVLIIDDTLGAFDALIKRSGVEVRFTPKVCPPVVSQQVLLTQILNSLIANALEAMPRGGVLSIEIESPQTGHVCMILSDTGKGMTKQQQQMVFKPFFTTKQGGLGVGLALVKRIMERLEGSVELTSQEQAGTRVCLNFKVATGGEYGAQHTAGRG</sequence>
<dbReference type="InterPro" id="IPR005467">
    <property type="entry name" value="His_kinase_dom"/>
</dbReference>
<dbReference type="SUPFAM" id="SSF47384">
    <property type="entry name" value="Homodimeric domain of signal transducing histidine kinase"/>
    <property type="match status" value="1"/>
</dbReference>
<evidence type="ECO:0000313" key="12">
    <source>
        <dbReference type="Proteomes" id="UP000349468"/>
    </source>
</evidence>
<evidence type="ECO:0000256" key="3">
    <source>
        <dbReference type="ARBA" id="ARBA00022553"/>
    </source>
</evidence>
<feature type="domain" description="Histidine kinase" evidence="10">
    <location>
        <begin position="280"/>
        <end position="485"/>
    </location>
</feature>
<dbReference type="Proteomes" id="UP000349468">
    <property type="component" value="Unassembled WGS sequence"/>
</dbReference>
<dbReference type="EC" id="2.7.13.3" evidence="2"/>
<dbReference type="InterPro" id="IPR036890">
    <property type="entry name" value="HATPase_C_sf"/>
</dbReference>
<dbReference type="InterPro" id="IPR004358">
    <property type="entry name" value="Sig_transdc_His_kin-like_C"/>
</dbReference>
<keyword evidence="9" id="KW-1133">Transmembrane helix</keyword>
<dbReference type="SMART" id="SM00388">
    <property type="entry name" value="HisKA"/>
    <property type="match status" value="1"/>
</dbReference>
<evidence type="ECO:0000256" key="1">
    <source>
        <dbReference type="ARBA" id="ARBA00000085"/>
    </source>
</evidence>
<keyword evidence="7" id="KW-0067">ATP-binding</keyword>
<dbReference type="SUPFAM" id="SSF55874">
    <property type="entry name" value="ATPase domain of HSP90 chaperone/DNA topoisomerase II/histidine kinase"/>
    <property type="match status" value="1"/>
</dbReference>
<keyword evidence="9" id="KW-0472">Membrane</keyword>
<evidence type="ECO:0000256" key="8">
    <source>
        <dbReference type="ARBA" id="ARBA00023012"/>
    </source>
</evidence>
<dbReference type="PANTHER" id="PTHR43065">
    <property type="entry name" value="SENSOR HISTIDINE KINASE"/>
    <property type="match status" value="1"/>
</dbReference>
<accession>A0A5E7G7U2</accession>
<proteinExistence type="predicted"/>
<keyword evidence="4 11" id="KW-0808">Transferase</keyword>
<evidence type="ECO:0000256" key="2">
    <source>
        <dbReference type="ARBA" id="ARBA00012438"/>
    </source>
</evidence>
<keyword evidence="5" id="KW-0547">Nucleotide-binding</keyword>
<keyword evidence="6 11" id="KW-0418">Kinase</keyword>
<evidence type="ECO:0000256" key="5">
    <source>
        <dbReference type="ARBA" id="ARBA00022741"/>
    </source>
</evidence>
<dbReference type="CDD" id="cd00082">
    <property type="entry name" value="HisKA"/>
    <property type="match status" value="1"/>
</dbReference>
<dbReference type="PRINTS" id="PR00344">
    <property type="entry name" value="BCTRLSENSOR"/>
</dbReference>
<dbReference type="GO" id="GO:0000155">
    <property type="term" value="F:phosphorelay sensor kinase activity"/>
    <property type="evidence" value="ECO:0007669"/>
    <property type="project" value="InterPro"/>
</dbReference>
<dbReference type="Pfam" id="PF02518">
    <property type="entry name" value="HATPase_c"/>
    <property type="match status" value="1"/>
</dbReference>
<name>A0A5E7G7U2_PSEFL</name>
<reference evidence="11 12" key="1">
    <citation type="submission" date="2019-09" db="EMBL/GenBank/DDBJ databases">
        <authorList>
            <person name="Chandra G."/>
            <person name="Truman W A."/>
        </authorList>
    </citation>
    <scope>NUCLEOTIDE SEQUENCE [LARGE SCALE GENOMIC DNA]</scope>
    <source>
        <strain evidence="11">PS870</strain>
    </source>
</reference>
<gene>
    <name evidence="11" type="primary">sasA_2</name>
    <name evidence="11" type="ORF">PS870_00135</name>
</gene>
<evidence type="ECO:0000259" key="10">
    <source>
        <dbReference type="PROSITE" id="PS50109"/>
    </source>
</evidence>
<comment type="catalytic activity">
    <reaction evidence="1">
        <text>ATP + protein L-histidine = ADP + protein N-phospho-L-histidine.</text>
        <dbReference type="EC" id="2.7.13.3"/>
    </reaction>
</comment>
<dbReference type="SMART" id="SM00387">
    <property type="entry name" value="HATPase_c"/>
    <property type="match status" value="1"/>
</dbReference>
<feature type="transmembrane region" description="Helical" evidence="9">
    <location>
        <begin position="232"/>
        <end position="252"/>
    </location>
</feature>
<keyword evidence="8" id="KW-0902">Two-component regulatory system</keyword>
<dbReference type="RefSeq" id="WP_154911531.1">
    <property type="nucleotide sequence ID" value="NZ_CABVIK010000001.1"/>
</dbReference>